<dbReference type="EMBL" id="LK055183">
    <property type="protein sequence ID" value="CDR71803.1"/>
    <property type="molecule type" value="Genomic_DNA"/>
</dbReference>
<dbReference type="VEuPathDB" id="PiroplasmaDB:BBBOND_0004610"/>
<evidence type="ECO:0008006" key="4">
    <source>
        <dbReference type="Google" id="ProtNLM"/>
    </source>
</evidence>
<proteinExistence type="predicted"/>
<keyword evidence="1" id="KW-0812">Transmembrane</keyword>
<accession>A0A061BQQ5</accession>
<dbReference type="KEGG" id="bbig:BBBOND_0004610"/>
<keyword evidence="2" id="KW-0732">Signal</keyword>
<feature type="signal peptide" evidence="2">
    <location>
        <begin position="1"/>
        <end position="23"/>
    </location>
</feature>
<keyword evidence="1" id="KW-0472">Membrane</keyword>
<keyword evidence="1" id="KW-1133">Transmembrane helix</keyword>
<dbReference type="RefSeq" id="XP_012770747.1">
    <property type="nucleotide sequence ID" value="XM_012915293.1"/>
</dbReference>
<dbReference type="OrthoDB" id="366456at2759"/>
<reference evidence="3" key="1">
    <citation type="journal article" date="2014" name="Nucleic Acids Res.">
        <title>The evolutionary dynamics of variant antigen genes in Babesia reveal a history of genomic innovation underlying host-parasite interaction.</title>
        <authorList>
            <person name="Jackson A.P."/>
            <person name="Otto T.D."/>
            <person name="Darby A."/>
            <person name="Ramaprasad A."/>
            <person name="Xia D."/>
            <person name="Echaide I.E."/>
            <person name="Farber M."/>
            <person name="Gahlot S."/>
            <person name="Gamble J."/>
            <person name="Gupta D."/>
            <person name="Gupta Y."/>
            <person name="Jackson L."/>
            <person name="Malandrin L."/>
            <person name="Malas T.B."/>
            <person name="Moussa E."/>
            <person name="Nair M."/>
            <person name="Reid AJ."/>
            <person name="Sanders M."/>
            <person name="Sharma J."/>
            <person name="Tracey A."/>
            <person name="Quail M.A."/>
            <person name="Weir W."/>
            <person name="Wastling J.M."/>
            <person name="Hall N."/>
            <person name="Willadsen P."/>
            <person name="Lingelbach K."/>
            <person name="Shiels B."/>
            <person name="Tait A."/>
            <person name="Berriman M."/>
            <person name="Allred D.R."/>
            <person name="Pain A."/>
        </authorList>
    </citation>
    <scope>NUCLEOTIDE SEQUENCE</scope>
    <source>
        <strain evidence="3">Bond</strain>
    </source>
</reference>
<feature type="transmembrane region" description="Helical" evidence="1">
    <location>
        <begin position="1672"/>
        <end position="1693"/>
    </location>
</feature>
<gene>
    <name evidence="3" type="ORF">BBBOND_0004610</name>
</gene>
<dbReference type="GeneID" id="24562020"/>
<organism evidence="3">
    <name type="scientific">Babesia bigemina</name>
    <dbReference type="NCBI Taxonomy" id="5866"/>
    <lineage>
        <taxon>Eukaryota</taxon>
        <taxon>Sar</taxon>
        <taxon>Alveolata</taxon>
        <taxon>Apicomplexa</taxon>
        <taxon>Aconoidasida</taxon>
        <taxon>Piroplasmida</taxon>
        <taxon>Babesiidae</taxon>
        <taxon>Babesia</taxon>
    </lineage>
</organism>
<feature type="chain" id="PRO_5001599656" description="C3H1-type domain-containing protein" evidence="2">
    <location>
        <begin position="24"/>
        <end position="1734"/>
    </location>
</feature>
<evidence type="ECO:0000256" key="1">
    <source>
        <dbReference type="SAM" id="Phobius"/>
    </source>
</evidence>
<reference evidence="3" key="2">
    <citation type="submission" date="2014-06" db="EMBL/GenBank/DDBJ databases">
        <authorList>
            <person name="Aslett M."/>
            <person name="De Silva Nishadi"/>
        </authorList>
    </citation>
    <scope>NUCLEOTIDE SEQUENCE</scope>
    <source>
        <strain evidence="3">Bond</strain>
    </source>
</reference>
<protein>
    <recommendedName>
        <fullName evidence="4">C3H1-type domain-containing protein</fullName>
    </recommendedName>
</protein>
<sequence>MTSINHTNILCLVTLRFPSSTSCHCPDHVPPRELDKKFDKILNLKITSNNNPANILTNLCTGLEKFLGFDKDSKGYDGSGIVYSDLDRLCDGVMGFLSGVLGAVKNENEVTTYDTNKELNDILSNLQNSIGKGSSVFSSQITQVSQWLDRYEMYLGRKTGAVTSELSELKDNKIGDEFMKRVAGKGHEKLQKQLEDWTTVVGEIETQLNTIEKDKVNVLNKSLREQIKREMKDVRNALWLLKESAGKEDFKRQVKVVDGDLETQKTNVGSAINVSCDALQDTLHTVFSKVVVEIENLRAKKDEHFASLKYYLDTTYHEVQQLFGKFDEEYKIKISGNLYDIKTEIEKYVKYDSSAFLQTQFTIVKDNVASFATKVKSNLKSLRDDIKNAIKVHVKNVQEPFDRIKKEIGNDNNGAKTGMFEFMSELKREIIDLVDGLTNADANPVAGSALGKPTRKPIGTMQQIADNIKKWAETFSGTEEFGKRVKGWIENILKEDEYVKLKIKHYVQTVKGESGYNDYFDTTFIKTDSGEIEGAKITNIADVIKSQLGTDIDNAGKLVKRMIDPEDDERKGKIQHHMTAVEEGIRIFVSGLEAIYKKQVGGVTTSTAMYTLSDTIAGEITKKVKSKLNNKPPIHEHVLQAAVQAILHRLVGRASQAASDLDWLIGDRENQIKIGNVEEAIRKINDISDKLTTTPGNEITKALSFVKQEIDKLDAALNNGMTVNLQMIINDAVGLSGWDDTIDFSKHMNDFKQVDKMLESAVTQMNATLEALKQLPGQIDINRENVAGIMNKLCGEIQAILLKVQHDDVTVQKIETKFKYAINALHATVITSRDTLTQAITNLQKNLLDAVDKAFKSLTIEIQGMFATQKMADLSALQTLLTRQLREITHIIDTDQVTGVKGVLVKTKNDFAAPLNTFLTSPTPEQMKLADLAKVLNQCFTTTLTNLQKQTDFSFDHQTLETFKSSLTKLLTGIVTSQHFDHNLTTNLNSLITTLSQTVPHKFGERSTPLLQTLKDGIDALAAQLNHAYVNSYSGLTVEWSKTINGKPQLTDNAERCAKLFLTCLSTLFEYLKTLINHCGSTCIDKQIKSTSELGKWFLQCGFHVSTSDANRDGELRNTSELQGRHLIRLLIKDDKVFNKYYVGNLNDIYNSLQTYLRVCHLTPRPKPRSPCSVYDMLCWLTGLTYRSYYRDVSLNSFNDLLDKPEKSDNAFELDGIALEIQTAKSLVAYPQTITAANLTDAITEVCYYAEDVLITVLGHGDADCTYAVEHSNNSLNLYYPPRSEDCLQMIIDVLRSMLQPLTFLKKQCELETKYYGWEQCTYGSGVQPSCWQCGEHSSIYPSSSHDCFGTSPLQLYLTDSLAGMLPHSLSAIGCKSSCSTCTKSSPGMPCLTPLGFSRFSRGTRTGKDLSNVLTKFLSNDHVACLLTLVPKPPSTLPEHYGFAMSLVRSSVVLSTDRQATNKSVADAFKKCISEQTIDLYKNPTDLTNALGNAYGFSQTSHEAKSHLPPYADLSSISMTNACPDQDVHCAPFVECLSANCYKFMAKQHANLYLSWSIYLPWNLWKCLCSLLDAFGSINCKSFGCPGCSCKPSSHGAKHNCGCRALVCCRAVLPTFYSYGFTFKDPKTLLDGKNRKRCSEFYSQLEKVVKSEYFTKLFDQCDMFLWKIREPFSYLVLALWLLSVLYILHIMVIRLDLLHIKSHLHSPSSHRIAAQSLLAAARIGRLSKISYLQP</sequence>
<name>A0A061BQQ5_BABBI</name>
<evidence type="ECO:0000256" key="2">
    <source>
        <dbReference type="SAM" id="SignalP"/>
    </source>
</evidence>
<dbReference type="SUPFAM" id="SSF58113">
    <property type="entry name" value="Apolipoprotein A-I"/>
    <property type="match status" value="1"/>
</dbReference>
<evidence type="ECO:0000313" key="3">
    <source>
        <dbReference type="EMBL" id="CDR71803.1"/>
    </source>
</evidence>